<reference evidence="2 3" key="1">
    <citation type="submission" date="2021-06" db="EMBL/GenBank/DDBJ databases">
        <title>Caerostris extrusa draft genome.</title>
        <authorList>
            <person name="Kono N."/>
            <person name="Arakawa K."/>
        </authorList>
    </citation>
    <scope>NUCLEOTIDE SEQUENCE [LARGE SCALE GENOMIC DNA]</scope>
</reference>
<accession>A0AAV4UW58</accession>
<dbReference type="EMBL" id="BPLR01013556">
    <property type="protein sequence ID" value="GIY61958.1"/>
    <property type="molecule type" value="Genomic_DNA"/>
</dbReference>
<evidence type="ECO:0000256" key="1">
    <source>
        <dbReference type="SAM" id="Phobius"/>
    </source>
</evidence>
<keyword evidence="3" id="KW-1185">Reference proteome</keyword>
<dbReference type="AlphaFoldDB" id="A0AAV4UW58"/>
<gene>
    <name evidence="2" type="ORF">CEXT_433361</name>
</gene>
<organism evidence="2 3">
    <name type="scientific">Caerostris extrusa</name>
    <name type="common">Bark spider</name>
    <name type="synonym">Caerostris bankana</name>
    <dbReference type="NCBI Taxonomy" id="172846"/>
    <lineage>
        <taxon>Eukaryota</taxon>
        <taxon>Metazoa</taxon>
        <taxon>Ecdysozoa</taxon>
        <taxon>Arthropoda</taxon>
        <taxon>Chelicerata</taxon>
        <taxon>Arachnida</taxon>
        <taxon>Araneae</taxon>
        <taxon>Araneomorphae</taxon>
        <taxon>Entelegynae</taxon>
        <taxon>Araneoidea</taxon>
        <taxon>Araneidae</taxon>
        <taxon>Caerostris</taxon>
    </lineage>
</organism>
<evidence type="ECO:0000313" key="3">
    <source>
        <dbReference type="Proteomes" id="UP001054945"/>
    </source>
</evidence>
<keyword evidence="1" id="KW-0812">Transmembrane</keyword>
<dbReference type="Proteomes" id="UP001054945">
    <property type="component" value="Unassembled WGS sequence"/>
</dbReference>
<sequence>MHTAEQNRMPNPYFQAANKNTRDCTSWRITAYNIMVQNQESLPVTSNALPPSQCRIHTETTRILFESRFFYLVLFFYHGAFFLAIFRLTRNQFRTEKRKRFHFEFFLKVLNLQKFREASSSLEGRSFFTLSSNDVRQRYSVRTPFFFLIRCYSSFPLRS</sequence>
<keyword evidence="1" id="KW-1133">Transmembrane helix</keyword>
<feature type="transmembrane region" description="Helical" evidence="1">
    <location>
        <begin position="69"/>
        <end position="89"/>
    </location>
</feature>
<protein>
    <submittedName>
        <fullName evidence="2">Uncharacterized protein</fullName>
    </submittedName>
</protein>
<name>A0AAV4UW58_CAEEX</name>
<proteinExistence type="predicted"/>
<keyword evidence="1" id="KW-0472">Membrane</keyword>
<comment type="caution">
    <text evidence="2">The sequence shown here is derived from an EMBL/GenBank/DDBJ whole genome shotgun (WGS) entry which is preliminary data.</text>
</comment>
<evidence type="ECO:0000313" key="2">
    <source>
        <dbReference type="EMBL" id="GIY61958.1"/>
    </source>
</evidence>